<name>A0ABR1R6E1_9PEZI</name>
<feature type="region of interest" description="Disordered" evidence="1">
    <location>
        <begin position="1"/>
        <end position="30"/>
    </location>
</feature>
<dbReference type="PANTHER" id="PTHR35910:SF6">
    <property type="entry name" value="2EXR DOMAIN-CONTAINING PROTEIN"/>
    <property type="match status" value="1"/>
</dbReference>
<sequence>MPSKLRPYRPPVYTHNKEYRNRRNSPSADLSPQFPLFARLPSELQLQIWEHAAAAPQILLIDKDYVLHSESGLLAACTASRTAFLQFPEPVRTRHGLSSAPKDNEEPLGRRLECRLGLDLLVLDEEAGAWLRDWTALRRIPRAREIRHLAVPYHAAFGAAFMPDHRTGEATNGISDFDWRMAKYFPSLRTWEVYADWIDSLDQQAADGRQMRDKDVVWLPPYRGLRITVATQVLQNVDPIKGSLYEHREHSAPCTRERPCTWHDPRALEKKKKLVGRPIFDLDRSGLGLDP</sequence>
<evidence type="ECO:0000256" key="1">
    <source>
        <dbReference type="SAM" id="MobiDB-lite"/>
    </source>
</evidence>
<gene>
    <name evidence="3" type="ORF">PG991_013535</name>
</gene>
<dbReference type="InterPro" id="IPR045518">
    <property type="entry name" value="2EXR"/>
</dbReference>
<dbReference type="Pfam" id="PF20150">
    <property type="entry name" value="2EXR"/>
    <property type="match status" value="1"/>
</dbReference>
<organism evidence="3 4">
    <name type="scientific">Apiospora marii</name>
    <dbReference type="NCBI Taxonomy" id="335849"/>
    <lineage>
        <taxon>Eukaryota</taxon>
        <taxon>Fungi</taxon>
        <taxon>Dikarya</taxon>
        <taxon>Ascomycota</taxon>
        <taxon>Pezizomycotina</taxon>
        <taxon>Sordariomycetes</taxon>
        <taxon>Xylariomycetidae</taxon>
        <taxon>Amphisphaeriales</taxon>
        <taxon>Apiosporaceae</taxon>
        <taxon>Apiospora</taxon>
    </lineage>
</organism>
<reference evidence="3 4" key="1">
    <citation type="submission" date="2023-01" db="EMBL/GenBank/DDBJ databases">
        <title>Analysis of 21 Apiospora genomes using comparative genomics revels a genus with tremendous synthesis potential of carbohydrate active enzymes and secondary metabolites.</title>
        <authorList>
            <person name="Sorensen T."/>
        </authorList>
    </citation>
    <scope>NUCLEOTIDE SEQUENCE [LARGE SCALE GENOMIC DNA]</scope>
    <source>
        <strain evidence="3 4">CBS 20057</strain>
    </source>
</reference>
<dbReference type="EMBL" id="JAQQWI010000018">
    <property type="protein sequence ID" value="KAK8001313.1"/>
    <property type="molecule type" value="Genomic_DNA"/>
</dbReference>
<comment type="caution">
    <text evidence="3">The sequence shown here is derived from an EMBL/GenBank/DDBJ whole genome shotgun (WGS) entry which is preliminary data.</text>
</comment>
<dbReference type="Proteomes" id="UP001396898">
    <property type="component" value="Unassembled WGS sequence"/>
</dbReference>
<evidence type="ECO:0000259" key="2">
    <source>
        <dbReference type="Pfam" id="PF20150"/>
    </source>
</evidence>
<keyword evidence="4" id="KW-1185">Reference proteome</keyword>
<protein>
    <recommendedName>
        <fullName evidence="2">2EXR domain-containing protein</fullName>
    </recommendedName>
</protein>
<proteinExistence type="predicted"/>
<accession>A0ABR1R6E1</accession>
<evidence type="ECO:0000313" key="3">
    <source>
        <dbReference type="EMBL" id="KAK8001313.1"/>
    </source>
</evidence>
<dbReference type="PANTHER" id="PTHR35910">
    <property type="entry name" value="2EXR DOMAIN-CONTAINING PROTEIN"/>
    <property type="match status" value="1"/>
</dbReference>
<feature type="domain" description="2EXR" evidence="2">
    <location>
        <begin position="34"/>
        <end position="86"/>
    </location>
</feature>
<evidence type="ECO:0000313" key="4">
    <source>
        <dbReference type="Proteomes" id="UP001396898"/>
    </source>
</evidence>